<feature type="transmembrane region" description="Helical" evidence="9">
    <location>
        <begin position="846"/>
        <end position="865"/>
    </location>
</feature>
<dbReference type="InterPro" id="IPR050297">
    <property type="entry name" value="LipidA_mod_glycosyltrf_83"/>
</dbReference>
<feature type="transmembrane region" description="Helical" evidence="9">
    <location>
        <begin position="792"/>
        <end position="812"/>
    </location>
</feature>
<reference evidence="11 12" key="1">
    <citation type="submission" date="2020-08" db="EMBL/GenBank/DDBJ databases">
        <title>Genomic Encyclopedia of Archaeal and Bacterial Type Strains, Phase II (KMG-II): from individual species to whole genera.</title>
        <authorList>
            <person name="Goeker M."/>
        </authorList>
    </citation>
    <scope>NUCLEOTIDE SEQUENCE [LARGE SCALE GENOMIC DNA]</scope>
    <source>
        <strain evidence="11 12">DSM 23288</strain>
    </source>
</reference>
<feature type="transmembrane region" description="Helical" evidence="9">
    <location>
        <begin position="819"/>
        <end position="840"/>
    </location>
</feature>
<keyword evidence="12" id="KW-1185">Reference proteome</keyword>
<keyword evidence="7 9" id="KW-0472">Membrane</keyword>
<feature type="transmembrane region" description="Helical" evidence="9">
    <location>
        <begin position="284"/>
        <end position="307"/>
    </location>
</feature>
<feature type="transmembrane region" description="Helical" evidence="9">
    <location>
        <begin position="591"/>
        <end position="608"/>
    </location>
</feature>
<dbReference type="GO" id="GO:0005886">
    <property type="term" value="C:plasma membrane"/>
    <property type="evidence" value="ECO:0007669"/>
    <property type="project" value="UniProtKB-SubCell"/>
</dbReference>
<feature type="transmembrane region" description="Helical" evidence="9">
    <location>
        <begin position="872"/>
        <end position="890"/>
    </location>
</feature>
<evidence type="ECO:0000313" key="12">
    <source>
        <dbReference type="Proteomes" id="UP000585272"/>
    </source>
</evidence>
<feature type="transmembrane region" description="Helical" evidence="9">
    <location>
        <begin position="360"/>
        <end position="377"/>
    </location>
</feature>
<feature type="compositionally biased region" description="Low complexity" evidence="8">
    <location>
        <begin position="230"/>
        <end position="244"/>
    </location>
</feature>
<dbReference type="GO" id="GO:0016763">
    <property type="term" value="F:pentosyltransferase activity"/>
    <property type="evidence" value="ECO:0007669"/>
    <property type="project" value="TreeGrafter"/>
</dbReference>
<dbReference type="Pfam" id="PF13231">
    <property type="entry name" value="PMT_2"/>
    <property type="match status" value="1"/>
</dbReference>
<evidence type="ECO:0000256" key="3">
    <source>
        <dbReference type="ARBA" id="ARBA00022676"/>
    </source>
</evidence>
<dbReference type="InterPro" id="IPR038731">
    <property type="entry name" value="RgtA/B/C-like"/>
</dbReference>
<proteinExistence type="predicted"/>
<feature type="transmembrane region" description="Helical" evidence="9">
    <location>
        <begin position="414"/>
        <end position="434"/>
    </location>
</feature>
<name>A0A840ID22_9ACTN</name>
<accession>A0A840ID22</accession>
<keyword evidence="3" id="KW-0328">Glycosyltransferase</keyword>
<evidence type="ECO:0000256" key="4">
    <source>
        <dbReference type="ARBA" id="ARBA00022679"/>
    </source>
</evidence>
<evidence type="ECO:0000256" key="5">
    <source>
        <dbReference type="ARBA" id="ARBA00022692"/>
    </source>
</evidence>
<feature type="region of interest" description="Disordered" evidence="8">
    <location>
        <begin position="1"/>
        <end position="26"/>
    </location>
</feature>
<evidence type="ECO:0000256" key="6">
    <source>
        <dbReference type="ARBA" id="ARBA00022989"/>
    </source>
</evidence>
<dbReference type="GO" id="GO:0009103">
    <property type="term" value="P:lipopolysaccharide biosynthetic process"/>
    <property type="evidence" value="ECO:0007669"/>
    <property type="project" value="UniProtKB-ARBA"/>
</dbReference>
<evidence type="ECO:0000313" key="11">
    <source>
        <dbReference type="EMBL" id="MBB4661938.1"/>
    </source>
</evidence>
<feature type="transmembrane region" description="Helical" evidence="9">
    <location>
        <begin position="389"/>
        <end position="408"/>
    </location>
</feature>
<keyword evidence="2" id="KW-1003">Cell membrane</keyword>
<sequence>MSATTTRAPAEESRSRGAERPQTCTAAGARRSAVRALAGEQLGVAAGQLAAGAGNLAFSLLAARLLAPGAFAELAAFLALYLLLHMPLASLSAGGALAPDAAAAARRRLWRIGALAGLAIAIASPLLSAALKLPPAIVLALAAAAPAAGPIALERGRLYGLGRGRGVVASLLAEPAVRLTLGVVLAAPLGATGGALGVAAAGWAGLLVAWWTGRAGSAPSAPAPAPPAAAPHAGAAPATRASGAGAPADARRAWSAVSAFLLLAVVQSQDVLFAQALLPGGEAGRFAVVSALGGIAAFATTTVPLMLLPRAAAGDRRALPVALGVAALLGAGATAVAALAPPALLDAAFGDDYIGIDALVGPYVGAMALLGVARVLVADACARGRGRTLLAPIGAAVALQALLLATTADDAAGIARATVTTAALLTAALAASALPGARRRTPATAAAAGPTATVAAAAAGAVTRLPGVAGAGAAAGARGAGRRVASRARDPIVLALATATAVALGLRLLALRGIWLDEATSIHQAQMGLGEMLAQLRATDVHPPLHHVTLWATVRVIGTGELAVRVPSLLAGTALVPLLYLTARDLWDRRAGLAAAALGAVAPFAVWYSAEARMYAFFMLLALLAVWAQARILRDRDAHAAAAGDRDAHAAARGDRDRGDAAGAPGRLRDWALYALATILLLYDQYFAALVVGVQQAAFALALWSRRRDRAAARAFAIRWLGSAALIVVALIPLIGFAHAQFAANEAAGRGFDSPAQAGAGVAQGGAAQQPSVYGAITNLVWAIWGYHSDSAMAALSALWPFGMLLALLLLGRGRAPRTLLIAAVAVVPAAALFAIGMLKPALFEVRYFIAAVPMLLLLVARALTSWATGRAATVLLVGAFAATLGAGLLDQQVNGANPRLYDFRGALEAVERRAGPHDVLIYNPDYLTDVIGYYAPELNAQPMGRDLPQRRDATVFVLGSFLDKPTFAASTGGLVASLRRTRRLVRTWELAQVRVWEFRRR</sequence>
<gene>
    <name evidence="11" type="ORF">BDZ31_001511</name>
</gene>
<feature type="transmembrane region" description="Helical" evidence="9">
    <location>
        <begin position="615"/>
        <end position="633"/>
    </location>
</feature>
<keyword evidence="4" id="KW-0808">Transferase</keyword>
<dbReference type="EMBL" id="JACHNU010000001">
    <property type="protein sequence ID" value="MBB4661938.1"/>
    <property type="molecule type" value="Genomic_DNA"/>
</dbReference>
<evidence type="ECO:0000256" key="7">
    <source>
        <dbReference type="ARBA" id="ARBA00023136"/>
    </source>
</evidence>
<evidence type="ECO:0000259" key="10">
    <source>
        <dbReference type="Pfam" id="PF13231"/>
    </source>
</evidence>
<feature type="domain" description="Glycosyltransferase RgtA/B/C/D-like" evidence="10">
    <location>
        <begin position="542"/>
        <end position="637"/>
    </location>
</feature>
<dbReference type="PANTHER" id="PTHR33908">
    <property type="entry name" value="MANNOSYLTRANSFERASE YKCB-RELATED"/>
    <property type="match status" value="1"/>
</dbReference>
<feature type="compositionally biased region" description="Basic and acidic residues" evidence="8">
    <location>
        <begin position="9"/>
        <end position="19"/>
    </location>
</feature>
<organism evidence="11 12">
    <name type="scientific">Conexibacter arvalis</name>
    <dbReference type="NCBI Taxonomy" id="912552"/>
    <lineage>
        <taxon>Bacteria</taxon>
        <taxon>Bacillati</taxon>
        <taxon>Actinomycetota</taxon>
        <taxon>Thermoleophilia</taxon>
        <taxon>Solirubrobacterales</taxon>
        <taxon>Conexibacteraceae</taxon>
        <taxon>Conexibacter</taxon>
    </lineage>
</organism>
<feature type="transmembrane region" description="Helical" evidence="9">
    <location>
        <begin position="492"/>
        <end position="510"/>
    </location>
</feature>
<evidence type="ECO:0000256" key="1">
    <source>
        <dbReference type="ARBA" id="ARBA00004651"/>
    </source>
</evidence>
<dbReference type="Proteomes" id="UP000585272">
    <property type="component" value="Unassembled WGS sequence"/>
</dbReference>
<feature type="transmembrane region" description="Helical" evidence="9">
    <location>
        <begin position="109"/>
        <end position="127"/>
    </location>
</feature>
<feature type="transmembrane region" description="Helical" evidence="9">
    <location>
        <begin position="716"/>
        <end position="738"/>
    </location>
</feature>
<dbReference type="PANTHER" id="PTHR33908:SF11">
    <property type="entry name" value="MEMBRANE PROTEIN"/>
    <property type="match status" value="1"/>
</dbReference>
<feature type="region of interest" description="Disordered" evidence="8">
    <location>
        <begin position="220"/>
        <end position="244"/>
    </location>
</feature>
<feature type="transmembrane region" description="Helical" evidence="9">
    <location>
        <begin position="133"/>
        <end position="153"/>
    </location>
</feature>
<dbReference type="RefSeq" id="WP_183340527.1">
    <property type="nucleotide sequence ID" value="NZ_JACHNU010000001.1"/>
</dbReference>
<keyword evidence="5 9" id="KW-0812">Transmembrane</keyword>
<evidence type="ECO:0000256" key="2">
    <source>
        <dbReference type="ARBA" id="ARBA00022475"/>
    </source>
</evidence>
<evidence type="ECO:0000256" key="8">
    <source>
        <dbReference type="SAM" id="MobiDB-lite"/>
    </source>
</evidence>
<comment type="subcellular location">
    <subcellularLocation>
        <location evidence="1">Cell membrane</location>
        <topology evidence="1">Multi-pass membrane protein</topology>
    </subcellularLocation>
</comment>
<feature type="transmembrane region" description="Helical" evidence="9">
    <location>
        <begin position="319"/>
        <end position="340"/>
    </location>
</feature>
<protein>
    <submittedName>
        <fullName evidence="11">Putative membrane protein</fullName>
    </submittedName>
</protein>
<feature type="transmembrane region" description="Helical" evidence="9">
    <location>
        <begin position="74"/>
        <end position="97"/>
    </location>
</feature>
<dbReference type="AlphaFoldDB" id="A0A840ID22"/>
<comment type="caution">
    <text evidence="11">The sequence shown here is derived from an EMBL/GenBank/DDBJ whole genome shotgun (WGS) entry which is preliminary data.</text>
</comment>
<keyword evidence="6 9" id="KW-1133">Transmembrane helix</keyword>
<evidence type="ECO:0000256" key="9">
    <source>
        <dbReference type="SAM" id="Phobius"/>
    </source>
</evidence>